<evidence type="ECO:0000313" key="4">
    <source>
        <dbReference type="EMBL" id="ACB34091.1"/>
    </source>
</evidence>
<dbReference type="EMBL" id="CP001013">
    <property type="protein sequence ID" value="ACB34091.1"/>
    <property type="molecule type" value="Genomic_DNA"/>
</dbReference>
<evidence type="ECO:0000313" key="5">
    <source>
        <dbReference type="Proteomes" id="UP000001693"/>
    </source>
</evidence>
<dbReference type="InterPro" id="IPR001279">
    <property type="entry name" value="Metallo-B-lactamas"/>
</dbReference>
<dbReference type="CDD" id="cd16282">
    <property type="entry name" value="metallo-hydrolase-like_MBL-fold"/>
    <property type="match status" value="1"/>
</dbReference>
<dbReference type="NCBIfam" id="TIGR04558">
    <property type="entry name" value="SoxH_rel_PQQ_1"/>
    <property type="match status" value="1"/>
</dbReference>
<keyword evidence="2" id="KW-0732">Signal</keyword>
<feature type="signal peptide" evidence="2">
    <location>
        <begin position="1"/>
        <end position="30"/>
    </location>
</feature>
<keyword evidence="5" id="KW-1185">Reference proteome</keyword>
<dbReference type="AlphaFoldDB" id="B1XZW4"/>
<dbReference type="PANTHER" id="PTHR42951">
    <property type="entry name" value="METALLO-BETA-LACTAMASE DOMAIN-CONTAINING"/>
    <property type="match status" value="1"/>
</dbReference>
<proteinExistence type="inferred from homology"/>
<feature type="domain" description="Metallo-beta-lactamase" evidence="3">
    <location>
        <begin position="74"/>
        <end position="264"/>
    </location>
</feature>
<dbReference type="Gene3D" id="3.60.15.10">
    <property type="entry name" value="Ribonuclease Z/Hydroxyacylglutathione hydrolase-like"/>
    <property type="match status" value="1"/>
</dbReference>
<dbReference type="InterPro" id="IPR030811">
    <property type="entry name" value="SoxH-rel_PQQ_1"/>
</dbReference>
<dbReference type="OrthoDB" id="1273797at2"/>
<dbReference type="InterPro" id="IPR050855">
    <property type="entry name" value="NDM-1-like"/>
</dbReference>
<dbReference type="KEGG" id="lch:Lcho_1824"/>
<dbReference type="SUPFAM" id="SSF56281">
    <property type="entry name" value="Metallo-hydrolase/oxidoreductase"/>
    <property type="match status" value="1"/>
</dbReference>
<evidence type="ECO:0000256" key="1">
    <source>
        <dbReference type="ARBA" id="ARBA00005250"/>
    </source>
</evidence>
<dbReference type="STRING" id="395495.Lcho_1824"/>
<gene>
    <name evidence="4" type="ordered locus">Lcho_1824</name>
</gene>
<protein>
    <submittedName>
        <fullName evidence="4">Beta-lactamase domain protein</fullName>
    </submittedName>
</protein>
<organism evidence="4 5">
    <name type="scientific">Leptothrix cholodnii (strain ATCC 51168 / LMG 8142 / SP-6)</name>
    <name type="common">Leptothrix discophora (strain SP-6)</name>
    <dbReference type="NCBI Taxonomy" id="395495"/>
    <lineage>
        <taxon>Bacteria</taxon>
        <taxon>Pseudomonadati</taxon>
        <taxon>Pseudomonadota</taxon>
        <taxon>Betaproteobacteria</taxon>
        <taxon>Burkholderiales</taxon>
        <taxon>Sphaerotilaceae</taxon>
        <taxon>Leptothrix</taxon>
    </lineage>
</organism>
<comment type="similarity">
    <text evidence="1">Belongs to the metallo-beta-lactamase superfamily. Class-B beta-lactamase family.</text>
</comment>
<accession>B1XZW4</accession>
<name>B1XZW4_LEPCP</name>
<dbReference type="InterPro" id="IPR036866">
    <property type="entry name" value="RibonucZ/Hydroxyglut_hydro"/>
</dbReference>
<dbReference type="Proteomes" id="UP000001693">
    <property type="component" value="Chromosome"/>
</dbReference>
<evidence type="ECO:0000259" key="3">
    <source>
        <dbReference type="Pfam" id="PF00753"/>
    </source>
</evidence>
<dbReference type="Pfam" id="PF00753">
    <property type="entry name" value="Lactamase_B"/>
    <property type="match status" value="1"/>
</dbReference>
<dbReference type="GO" id="GO:0017001">
    <property type="term" value="P:antibiotic catabolic process"/>
    <property type="evidence" value="ECO:0007669"/>
    <property type="project" value="UniProtKB-ARBA"/>
</dbReference>
<dbReference type="PANTHER" id="PTHR42951:SF4">
    <property type="entry name" value="ACYL-COENZYME A THIOESTERASE MBLAC2"/>
    <property type="match status" value="1"/>
</dbReference>
<dbReference type="eggNOG" id="COG0491">
    <property type="taxonomic scope" value="Bacteria"/>
</dbReference>
<dbReference type="HOGENOM" id="CLU_056342_0_2_4"/>
<dbReference type="RefSeq" id="WP_012346852.1">
    <property type="nucleotide sequence ID" value="NC_010524.1"/>
</dbReference>
<sequence length="342" mass="36932" precursor="true">MKQRPPNPTWTAGLCAAALALCSVGAPAQAQPSSAAAPIVNVERLEHGLKALELGAGVYVVEGANADFSVANGCNIINTGFIVTDAGVLVINTGPGRIYGEQLRALIARTTPQPVVQVLHLNLHPDYFLGNQAFADVPRRATALTGAGMAREAAGYETNLYRLCGDWMKGTQALQPDAAVAVTPGGGTLRIGSREFALHELDGHTDSDLVLIDRRSGVAFVGGLVFVDRIPTTPHARIGDWQRSLDRLQPLLESAGVKTLVPSHGPVRASLDGIAQTRGYLQWLDRNFSLWARQGWEMNEVLKAPVPALYRGWAAFETEYLRNVVHLYPRYESQVLSATRPR</sequence>
<feature type="chain" id="PRO_5002772917" evidence="2">
    <location>
        <begin position="31"/>
        <end position="342"/>
    </location>
</feature>
<reference evidence="4 5" key="1">
    <citation type="submission" date="2008-03" db="EMBL/GenBank/DDBJ databases">
        <title>Complete sequence of Leptothrix cholodnii SP-6.</title>
        <authorList>
            <consortium name="US DOE Joint Genome Institute"/>
            <person name="Copeland A."/>
            <person name="Lucas S."/>
            <person name="Lapidus A."/>
            <person name="Glavina del Rio T."/>
            <person name="Dalin E."/>
            <person name="Tice H."/>
            <person name="Bruce D."/>
            <person name="Goodwin L."/>
            <person name="Pitluck S."/>
            <person name="Chertkov O."/>
            <person name="Brettin T."/>
            <person name="Detter J.C."/>
            <person name="Han C."/>
            <person name="Kuske C.R."/>
            <person name="Schmutz J."/>
            <person name="Larimer F."/>
            <person name="Land M."/>
            <person name="Hauser L."/>
            <person name="Kyrpides N."/>
            <person name="Lykidis A."/>
            <person name="Emerson D."/>
            <person name="Richardson P."/>
        </authorList>
    </citation>
    <scope>NUCLEOTIDE SEQUENCE [LARGE SCALE GENOMIC DNA]</scope>
    <source>
        <strain evidence="5">ATCC 51168 / LMG 8142 / SP-6</strain>
    </source>
</reference>
<evidence type="ECO:0000256" key="2">
    <source>
        <dbReference type="SAM" id="SignalP"/>
    </source>
</evidence>